<dbReference type="EMBL" id="MAEL01000012">
    <property type="protein sequence ID" value="KAF1305614.1"/>
    <property type="molecule type" value="Genomic_DNA"/>
</dbReference>
<dbReference type="Proteomes" id="UP000782705">
    <property type="component" value="Unassembled WGS sequence"/>
</dbReference>
<evidence type="ECO:0008006" key="4">
    <source>
        <dbReference type="Google" id="ProtNLM"/>
    </source>
</evidence>
<evidence type="ECO:0000313" key="2">
    <source>
        <dbReference type="EMBL" id="KAF1305614.1"/>
    </source>
</evidence>
<dbReference type="PROSITE" id="PS51257">
    <property type="entry name" value="PROKAR_LIPOPROTEIN"/>
    <property type="match status" value="1"/>
</dbReference>
<comment type="caution">
    <text evidence="2">The sequence shown here is derived from an EMBL/GenBank/DDBJ whole genome shotgun (WGS) entry which is preliminary data.</text>
</comment>
<keyword evidence="3" id="KW-1185">Reference proteome</keyword>
<protein>
    <recommendedName>
        <fullName evidence="4">Lipoprotein</fullName>
    </recommendedName>
</protein>
<dbReference type="RefSeq" id="WP_231473944.1">
    <property type="nucleotide sequence ID" value="NZ_MAEL01000012.1"/>
</dbReference>
<reference evidence="2 3" key="1">
    <citation type="submission" date="2016-06" db="EMBL/GenBank/DDBJ databases">
        <title>Four novel species of enterococci isolated from chicken manure.</title>
        <authorList>
            <person name="Van Tyne D."/>
        </authorList>
    </citation>
    <scope>NUCLEOTIDE SEQUENCE [LARGE SCALE GENOMIC DNA]</scope>
    <source>
        <strain evidence="2 3">CU12B</strain>
    </source>
</reference>
<sequence>MKKYVSFFSLGCLMLFLSACQNSPEVIDAKKDVSTETTTATLEATPKSVLLIQKKTAEFPQSQGVYDYNQGKLTVVKQYHSNKNKDTARVPENSRELIKQDFAENFSQIEWEEDPFKVYEEKYQQVELTIDQEKIDLYTNDFEKTFYFEPTKRYVYDENNVFYTVQYD</sequence>
<name>A0ABQ6Z2L9_9ENTE</name>
<proteinExistence type="predicted"/>
<accession>A0ABQ6Z2L9</accession>
<gene>
    <name evidence="2" type="ORF">BAU17_13405</name>
</gene>
<organism evidence="2 3">
    <name type="scientific">Candidatus Enterococcus willemsii</name>
    <dbReference type="NCBI Taxonomy" id="1857215"/>
    <lineage>
        <taxon>Bacteria</taxon>
        <taxon>Bacillati</taxon>
        <taxon>Bacillota</taxon>
        <taxon>Bacilli</taxon>
        <taxon>Lactobacillales</taxon>
        <taxon>Enterococcaceae</taxon>
        <taxon>Enterococcus</taxon>
    </lineage>
</organism>
<keyword evidence="1" id="KW-0732">Signal</keyword>
<feature type="chain" id="PRO_5045749637" description="Lipoprotein" evidence="1">
    <location>
        <begin position="20"/>
        <end position="168"/>
    </location>
</feature>
<evidence type="ECO:0000313" key="3">
    <source>
        <dbReference type="Proteomes" id="UP000782705"/>
    </source>
</evidence>
<evidence type="ECO:0000256" key="1">
    <source>
        <dbReference type="SAM" id="SignalP"/>
    </source>
</evidence>
<feature type="signal peptide" evidence="1">
    <location>
        <begin position="1"/>
        <end position="19"/>
    </location>
</feature>